<gene>
    <name evidence="2" type="ORF">FWK35_00029436</name>
</gene>
<evidence type="ECO:0000256" key="1">
    <source>
        <dbReference type="SAM" id="Phobius"/>
    </source>
</evidence>
<feature type="transmembrane region" description="Helical" evidence="1">
    <location>
        <begin position="28"/>
        <end position="46"/>
    </location>
</feature>
<dbReference type="EMBL" id="VUJU01009541">
    <property type="protein sequence ID" value="KAF0719564.1"/>
    <property type="molecule type" value="Genomic_DNA"/>
</dbReference>
<name>A0A6G0W1V1_APHCR</name>
<accession>A0A6G0W1V1</accession>
<keyword evidence="1" id="KW-1133">Transmembrane helix</keyword>
<proteinExistence type="predicted"/>
<comment type="caution">
    <text evidence="2">The sequence shown here is derived from an EMBL/GenBank/DDBJ whole genome shotgun (WGS) entry which is preliminary data.</text>
</comment>
<keyword evidence="2" id="KW-0675">Receptor</keyword>
<dbReference type="Proteomes" id="UP000478052">
    <property type="component" value="Unassembled WGS sequence"/>
</dbReference>
<evidence type="ECO:0000313" key="3">
    <source>
        <dbReference type="Proteomes" id="UP000478052"/>
    </source>
</evidence>
<evidence type="ECO:0000313" key="2">
    <source>
        <dbReference type="EMBL" id="KAF0719564.1"/>
    </source>
</evidence>
<dbReference type="OrthoDB" id="6615850at2759"/>
<keyword evidence="1" id="KW-0472">Membrane</keyword>
<protein>
    <submittedName>
        <fullName evidence="2">Gustatory receptor</fullName>
    </submittedName>
</protein>
<reference evidence="2 3" key="1">
    <citation type="submission" date="2019-08" db="EMBL/GenBank/DDBJ databases">
        <title>Whole genome of Aphis craccivora.</title>
        <authorList>
            <person name="Voronova N.V."/>
            <person name="Shulinski R.S."/>
            <person name="Bandarenka Y.V."/>
            <person name="Zhorov D.G."/>
            <person name="Warner D."/>
        </authorList>
    </citation>
    <scope>NUCLEOTIDE SEQUENCE [LARGE SCALE GENOMIC DNA]</scope>
    <source>
        <strain evidence="2">180601</strain>
        <tissue evidence="2">Whole Body</tissue>
    </source>
</reference>
<keyword evidence="1" id="KW-0812">Transmembrane</keyword>
<keyword evidence="3" id="KW-1185">Reference proteome</keyword>
<feature type="non-terminal residue" evidence="2">
    <location>
        <position position="1"/>
    </location>
</feature>
<organism evidence="2 3">
    <name type="scientific">Aphis craccivora</name>
    <name type="common">Cowpea aphid</name>
    <dbReference type="NCBI Taxonomy" id="307492"/>
    <lineage>
        <taxon>Eukaryota</taxon>
        <taxon>Metazoa</taxon>
        <taxon>Ecdysozoa</taxon>
        <taxon>Arthropoda</taxon>
        <taxon>Hexapoda</taxon>
        <taxon>Insecta</taxon>
        <taxon>Pterygota</taxon>
        <taxon>Neoptera</taxon>
        <taxon>Paraneoptera</taxon>
        <taxon>Hemiptera</taxon>
        <taxon>Sternorrhyncha</taxon>
        <taxon>Aphidomorpha</taxon>
        <taxon>Aphidoidea</taxon>
        <taxon>Aphididae</taxon>
        <taxon>Aphidini</taxon>
        <taxon>Aphis</taxon>
        <taxon>Aphis</taxon>
    </lineage>
</organism>
<sequence>KKKIISYLRLIRISNLPIDIKIQVKNNYLVSILVLLMTGITTLIQMKNHPIVLELLNNTILRLDDWGRN</sequence>
<dbReference type="AlphaFoldDB" id="A0A6G0W1V1"/>